<feature type="compositionally biased region" description="Basic residues" evidence="2">
    <location>
        <begin position="16"/>
        <end position="29"/>
    </location>
</feature>
<dbReference type="InterPro" id="IPR006600">
    <property type="entry name" value="HTH_CenpB_DNA-bd_dom"/>
</dbReference>
<dbReference type="Gene3D" id="1.10.10.60">
    <property type="entry name" value="Homeodomain-like"/>
    <property type="match status" value="1"/>
</dbReference>
<feature type="domain" description="HTH CENPB-type" evidence="3">
    <location>
        <begin position="100"/>
        <end position="173"/>
    </location>
</feature>
<reference evidence="4" key="1">
    <citation type="submission" date="2013-12" db="EMBL/GenBank/DDBJ databases">
        <title>The Genome Sequence of Aphanomyces astaci APO3.</title>
        <authorList>
            <consortium name="The Broad Institute Genomics Platform"/>
            <person name="Russ C."/>
            <person name="Tyler B."/>
            <person name="van West P."/>
            <person name="Dieguez-Uribeondo J."/>
            <person name="Young S.K."/>
            <person name="Zeng Q."/>
            <person name="Gargeya S."/>
            <person name="Fitzgerald M."/>
            <person name="Abouelleil A."/>
            <person name="Alvarado L."/>
            <person name="Chapman S.B."/>
            <person name="Gainer-Dewar J."/>
            <person name="Goldberg J."/>
            <person name="Griggs A."/>
            <person name="Gujja S."/>
            <person name="Hansen M."/>
            <person name="Howarth C."/>
            <person name="Imamovic A."/>
            <person name="Ireland A."/>
            <person name="Larimer J."/>
            <person name="McCowan C."/>
            <person name="Murphy C."/>
            <person name="Pearson M."/>
            <person name="Poon T.W."/>
            <person name="Priest M."/>
            <person name="Roberts A."/>
            <person name="Saif S."/>
            <person name="Shea T."/>
            <person name="Sykes S."/>
            <person name="Wortman J."/>
            <person name="Nusbaum C."/>
            <person name="Birren B."/>
        </authorList>
    </citation>
    <scope>NUCLEOTIDE SEQUENCE [LARGE SCALE GENOMIC DNA]</scope>
    <source>
        <strain evidence="4">APO3</strain>
    </source>
</reference>
<evidence type="ECO:0000256" key="1">
    <source>
        <dbReference type="ARBA" id="ARBA00023125"/>
    </source>
</evidence>
<dbReference type="PROSITE" id="PS51253">
    <property type="entry name" value="HTH_CENPB"/>
    <property type="match status" value="1"/>
</dbReference>
<dbReference type="SUPFAM" id="SSF46689">
    <property type="entry name" value="Homeodomain-like"/>
    <property type="match status" value="1"/>
</dbReference>
<dbReference type="Pfam" id="PF03221">
    <property type="entry name" value="HTH_Tnp_Tc5"/>
    <property type="match status" value="1"/>
</dbReference>
<dbReference type="EMBL" id="KI913388">
    <property type="protein sequence ID" value="ETV64127.1"/>
    <property type="molecule type" value="Genomic_DNA"/>
</dbReference>
<dbReference type="AlphaFoldDB" id="W4F9J7"/>
<evidence type="ECO:0000256" key="2">
    <source>
        <dbReference type="SAM" id="MobiDB-lite"/>
    </source>
</evidence>
<evidence type="ECO:0000259" key="3">
    <source>
        <dbReference type="PROSITE" id="PS51253"/>
    </source>
</evidence>
<dbReference type="OrthoDB" id="63522at2759"/>
<protein>
    <recommendedName>
        <fullName evidence="3">HTH CENPB-type domain-containing protein</fullName>
    </recommendedName>
</protein>
<name>W4F9J7_APHAT</name>
<feature type="region of interest" description="Disordered" evidence="2">
    <location>
        <begin position="1"/>
        <end position="29"/>
    </location>
</feature>
<sequence>MAPTRPAPHRLASGRPRVKNTPRKGPAKHQRVFTTYAKKLHVLQWLENNTIESTLDTFLKGVSGVARQTAWKKILHWRSQIDFITQAASSPSSASNRTIRSTGTGTTLDSAAEENIANWVCQLRSDGVPVSRLLLSCKALEVAKDLGLSTAQFKASPSWVDDFFRTSSDLRFRHRNAFSTAKPRAMSLQVEFNPSSKNTRSKTFTTLIKLG</sequence>
<dbReference type="GeneID" id="20820935"/>
<proteinExistence type="predicted"/>
<dbReference type="VEuPathDB" id="FungiDB:H257_18939"/>
<gene>
    <name evidence="4" type="ORF">H257_18939</name>
</gene>
<dbReference type="InterPro" id="IPR009057">
    <property type="entry name" value="Homeodomain-like_sf"/>
</dbReference>
<accession>W4F9J7</accession>
<dbReference type="RefSeq" id="XP_009846388.1">
    <property type="nucleotide sequence ID" value="XM_009848086.1"/>
</dbReference>
<evidence type="ECO:0000313" key="4">
    <source>
        <dbReference type="EMBL" id="ETV64127.1"/>
    </source>
</evidence>
<dbReference type="GO" id="GO:0003677">
    <property type="term" value="F:DNA binding"/>
    <property type="evidence" value="ECO:0007669"/>
    <property type="project" value="UniProtKB-KW"/>
</dbReference>
<keyword evidence="1" id="KW-0238">DNA-binding</keyword>
<organism evidence="4">
    <name type="scientific">Aphanomyces astaci</name>
    <name type="common">Crayfish plague agent</name>
    <dbReference type="NCBI Taxonomy" id="112090"/>
    <lineage>
        <taxon>Eukaryota</taxon>
        <taxon>Sar</taxon>
        <taxon>Stramenopiles</taxon>
        <taxon>Oomycota</taxon>
        <taxon>Saprolegniomycetes</taxon>
        <taxon>Saprolegniales</taxon>
        <taxon>Verrucalvaceae</taxon>
        <taxon>Aphanomyces</taxon>
    </lineage>
</organism>